<keyword evidence="12 16" id="KW-0472">Membrane</keyword>
<dbReference type="EMBL" id="CABHMY010000093">
    <property type="protein sequence ID" value="VUX05360.1"/>
    <property type="molecule type" value="Genomic_DNA"/>
</dbReference>
<reference evidence="18 19" key="1">
    <citation type="submission" date="2019-07" db="EMBL/GenBank/DDBJ databases">
        <authorList>
            <person name="Hibberd C M."/>
            <person name="Gehrig L. J."/>
            <person name="Chang H.-W."/>
            <person name="Venkatesh S."/>
        </authorList>
    </citation>
    <scope>NUCLEOTIDE SEQUENCE [LARGE SCALE GENOMIC DNA]</scope>
    <source>
        <strain evidence="18">Faecalibacterium_prausnitzii_JG_BgPS064</strain>
    </source>
</reference>
<evidence type="ECO:0000256" key="16">
    <source>
        <dbReference type="RuleBase" id="RU362098"/>
    </source>
</evidence>
<dbReference type="PROSITE" id="PS51711">
    <property type="entry name" value="G_FEOB"/>
    <property type="match status" value="1"/>
</dbReference>
<dbReference type="GO" id="GO:0005886">
    <property type="term" value="C:plasma membrane"/>
    <property type="evidence" value="ECO:0007669"/>
    <property type="project" value="UniProtKB-SubCell"/>
</dbReference>
<evidence type="ECO:0000256" key="15">
    <source>
        <dbReference type="PIRSR" id="PIRSR603373-2"/>
    </source>
</evidence>
<keyword evidence="10" id="KW-0406">Ion transport</keyword>
<dbReference type="NCBIfam" id="TIGR00437">
    <property type="entry name" value="feoB"/>
    <property type="match status" value="1"/>
</dbReference>
<comment type="function">
    <text evidence="1 16">Probable transporter of a GTP-driven Fe(2+) uptake system.</text>
</comment>
<sequence length="671" mass="71822">MIANERKIALLGQPNSGKSTVFNTLTGAHQHVGNWPGKTVEKVEGEFTRNSVKYLVADLPGTYSLSANSDEEIVTRDYIASGGAELTCILADASQLERSLFMLADYAGINTPAMLVLTMTDVSTAQGKSVDAEKLSQKLGIPVVSLVAPDKKSYGSFYQALEESMKTPKRLSADALTALYESGEQKKAYEKAISLVPADGIDQYSTAWLAAKLLEGDSVVAHKVSAVSDKEAVKAFLAENPDGSLYTSDCKFAWIESVLFGVVTKTRKDSQLLSKFDRAAISKRWGKAIAIGIVLLGIILSMVVAAPIMTVGGQIPTLLYPLVESIGLPAWLTSFINGTIVTALGWVFSMAGFVFGINLVFGLLEEVGYMARVSYVFDNTMNKLGLQGKSIMPMLVSFGCTIGGAAGTRVIDSYGQRILTIALAWAVPCGATFAVIPALTSSIFGGMGAIGVMLLIFAIMFLHIMITAKIFGRKLSPVEDRTGLIMELPPYHKPRWGSLLRTTVVRACDVFKKAFVVVVVVAAVFWALAYSGSGDMTGSVLYKFGKAIEPVTKFFGMGWQTFLAFVSSMISKEAVLGVTSVLFTGAGSIWEATATGAADANIGQIIAASISKPEALAFILAVNFNVPCLMALNATLHETHSAKWTVRIALYYIATALIISCLTYHIAGLFF</sequence>
<keyword evidence="9 16" id="KW-0408">Iron</keyword>
<dbReference type="GO" id="GO:0005525">
    <property type="term" value="F:GTP binding"/>
    <property type="evidence" value="ECO:0007669"/>
    <property type="project" value="UniProtKB-KW"/>
</dbReference>
<feature type="transmembrane region" description="Helical" evidence="16">
    <location>
        <begin position="318"/>
        <end position="336"/>
    </location>
</feature>
<dbReference type="InterPro" id="IPR050860">
    <property type="entry name" value="FeoB_GTPase"/>
</dbReference>
<evidence type="ECO:0000256" key="7">
    <source>
        <dbReference type="ARBA" id="ARBA00022741"/>
    </source>
</evidence>
<dbReference type="PANTHER" id="PTHR43185:SF1">
    <property type="entry name" value="FE(2+) TRANSPORTER FEOB"/>
    <property type="match status" value="1"/>
</dbReference>
<name>A0A564TD74_9FIRM</name>
<evidence type="ECO:0000256" key="4">
    <source>
        <dbReference type="ARBA" id="ARBA00022475"/>
    </source>
</evidence>
<dbReference type="AlphaFoldDB" id="A0A564TD74"/>
<keyword evidence="8 16" id="KW-1133">Transmembrane helix</keyword>
<evidence type="ECO:0000313" key="19">
    <source>
        <dbReference type="Proteomes" id="UP000406184"/>
    </source>
</evidence>
<keyword evidence="3 16" id="KW-0813">Transport</keyword>
<dbReference type="Pfam" id="PF07670">
    <property type="entry name" value="Gate"/>
    <property type="match status" value="2"/>
</dbReference>
<comment type="similarity">
    <text evidence="16">Belongs to the TRAFAC class TrmE-Era-EngA-EngB-Septin-like GTPase superfamily. FeoB GTPase (TC 9.A.8) family.</text>
</comment>
<evidence type="ECO:0000256" key="10">
    <source>
        <dbReference type="ARBA" id="ARBA00023065"/>
    </source>
</evidence>
<dbReference type="Pfam" id="PF02421">
    <property type="entry name" value="FeoB_N"/>
    <property type="match status" value="1"/>
</dbReference>
<evidence type="ECO:0000256" key="13">
    <source>
        <dbReference type="NCBIfam" id="TIGR00437"/>
    </source>
</evidence>
<feature type="binding site" evidence="14">
    <location>
        <begin position="37"/>
        <end position="41"/>
    </location>
    <ligand>
        <name>GTP</name>
        <dbReference type="ChEBI" id="CHEBI:37565"/>
        <label>1</label>
    </ligand>
</feature>
<feature type="transmembrane region" description="Helical" evidence="16">
    <location>
        <begin position="514"/>
        <end position="532"/>
    </location>
</feature>
<dbReference type="InterPro" id="IPR011642">
    <property type="entry name" value="Gate_dom"/>
</dbReference>
<evidence type="ECO:0000259" key="17">
    <source>
        <dbReference type="PROSITE" id="PS51711"/>
    </source>
</evidence>
<feature type="transmembrane region" description="Helical" evidence="16">
    <location>
        <begin position="615"/>
        <end position="636"/>
    </location>
</feature>
<evidence type="ECO:0000256" key="1">
    <source>
        <dbReference type="ARBA" id="ARBA00003926"/>
    </source>
</evidence>
<comment type="subcellular location">
    <subcellularLocation>
        <location evidence="2 16">Cell membrane</location>
        <topology evidence="2 16">Multi-pass membrane protein</topology>
    </subcellularLocation>
</comment>
<dbReference type="GO" id="GO:0046872">
    <property type="term" value="F:metal ion binding"/>
    <property type="evidence" value="ECO:0007669"/>
    <property type="project" value="UniProtKB-KW"/>
</dbReference>
<dbReference type="GO" id="GO:0015093">
    <property type="term" value="F:ferrous iron transmembrane transporter activity"/>
    <property type="evidence" value="ECO:0007669"/>
    <property type="project" value="UniProtKB-UniRule"/>
</dbReference>
<evidence type="ECO:0000256" key="12">
    <source>
        <dbReference type="ARBA" id="ARBA00023136"/>
    </source>
</evidence>
<feature type="binding site" evidence="15">
    <location>
        <position position="24"/>
    </location>
    <ligand>
        <name>Mg(2+)</name>
        <dbReference type="ChEBI" id="CHEBI:18420"/>
        <label>2</label>
    </ligand>
</feature>
<feature type="binding site" evidence="15">
    <location>
        <position position="26"/>
    </location>
    <ligand>
        <name>Mg(2+)</name>
        <dbReference type="ChEBI" id="CHEBI:18420"/>
        <label>2</label>
    </ligand>
</feature>
<feature type="transmembrane region" description="Helical" evidence="16">
    <location>
        <begin position="391"/>
        <end position="411"/>
    </location>
</feature>
<dbReference type="InterPro" id="IPR030389">
    <property type="entry name" value="G_FEOB_dom"/>
</dbReference>
<feature type="binding site" evidence="14">
    <location>
        <begin position="58"/>
        <end position="61"/>
    </location>
    <ligand>
        <name>GTP</name>
        <dbReference type="ChEBI" id="CHEBI:37565"/>
        <label>1</label>
    </ligand>
</feature>
<organism evidence="18 19">
    <name type="scientific">Faecalibacterium prausnitzii</name>
    <dbReference type="NCBI Taxonomy" id="853"/>
    <lineage>
        <taxon>Bacteria</taxon>
        <taxon>Bacillati</taxon>
        <taxon>Bacillota</taxon>
        <taxon>Clostridia</taxon>
        <taxon>Eubacteriales</taxon>
        <taxon>Oscillospiraceae</taxon>
        <taxon>Faecalibacterium</taxon>
    </lineage>
</organism>
<gene>
    <name evidence="18" type="primary">feoB_3</name>
    <name evidence="18" type="ORF">FPPS064S07_02674</name>
</gene>
<keyword evidence="11 14" id="KW-0342">GTP-binding</keyword>
<feature type="binding site" evidence="15">
    <location>
        <position position="23"/>
    </location>
    <ligand>
        <name>Mg(2+)</name>
        <dbReference type="ChEBI" id="CHEBI:18420"/>
        <label>2</label>
    </ligand>
</feature>
<dbReference type="Pfam" id="PF07664">
    <property type="entry name" value="FeoB_C"/>
    <property type="match status" value="1"/>
</dbReference>
<keyword evidence="4" id="KW-1003">Cell membrane</keyword>
<feature type="transmembrane region" description="Helical" evidence="16">
    <location>
        <begin position="443"/>
        <end position="466"/>
    </location>
</feature>
<evidence type="ECO:0000256" key="6">
    <source>
        <dbReference type="ARBA" id="ARBA00022692"/>
    </source>
</evidence>
<feature type="domain" description="FeoB-type G" evidence="17">
    <location>
        <begin position="5"/>
        <end position="171"/>
    </location>
</feature>
<keyword evidence="5 16" id="KW-0410">Iron transport</keyword>
<evidence type="ECO:0000256" key="11">
    <source>
        <dbReference type="ARBA" id="ARBA00023134"/>
    </source>
</evidence>
<keyword evidence="15" id="KW-0460">Magnesium</keyword>
<evidence type="ECO:0000256" key="2">
    <source>
        <dbReference type="ARBA" id="ARBA00004651"/>
    </source>
</evidence>
<feature type="transmembrane region" description="Helical" evidence="16">
    <location>
        <begin position="418"/>
        <end position="437"/>
    </location>
</feature>
<dbReference type="Gene3D" id="3.40.50.300">
    <property type="entry name" value="P-loop containing nucleotide triphosphate hydrolases"/>
    <property type="match status" value="1"/>
</dbReference>
<evidence type="ECO:0000256" key="8">
    <source>
        <dbReference type="ARBA" id="ARBA00022989"/>
    </source>
</evidence>
<dbReference type="InterPro" id="IPR003373">
    <property type="entry name" value="Fe2_transport_prot-B"/>
</dbReference>
<dbReference type="SUPFAM" id="SSF52540">
    <property type="entry name" value="P-loop containing nucleoside triphosphate hydrolases"/>
    <property type="match status" value="1"/>
</dbReference>
<accession>A0A564TD74</accession>
<keyword evidence="7 14" id="KW-0547">Nucleotide-binding</keyword>
<keyword evidence="6 16" id="KW-0812">Transmembrane</keyword>
<feature type="binding site" evidence="14">
    <location>
        <begin position="12"/>
        <end position="19"/>
    </location>
    <ligand>
        <name>GTP</name>
        <dbReference type="ChEBI" id="CHEBI:37565"/>
        <label>1</label>
    </ligand>
</feature>
<evidence type="ECO:0000256" key="14">
    <source>
        <dbReference type="PIRSR" id="PIRSR603373-1"/>
    </source>
</evidence>
<evidence type="ECO:0000256" key="9">
    <source>
        <dbReference type="ARBA" id="ARBA00023004"/>
    </source>
</evidence>
<evidence type="ECO:0000256" key="5">
    <source>
        <dbReference type="ARBA" id="ARBA00022496"/>
    </source>
</evidence>
<dbReference type="InterPro" id="IPR011640">
    <property type="entry name" value="Fe2_transport_prot_B_C"/>
</dbReference>
<evidence type="ECO:0000256" key="3">
    <source>
        <dbReference type="ARBA" id="ARBA00022448"/>
    </source>
</evidence>
<keyword evidence="15" id="KW-0479">Metal-binding</keyword>
<dbReference type="PANTHER" id="PTHR43185">
    <property type="entry name" value="FERROUS IRON TRANSPORT PROTEIN B"/>
    <property type="match status" value="1"/>
</dbReference>
<dbReference type="RefSeq" id="WP_431603099.1">
    <property type="nucleotide sequence ID" value="NZ_CABHMY010000093.1"/>
</dbReference>
<evidence type="ECO:0000313" key="18">
    <source>
        <dbReference type="EMBL" id="VUX05360.1"/>
    </source>
</evidence>
<feature type="binding site" evidence="15">
    <location>
        <position position="27"/>
    </location>
    <ligand>
        <name>Mg(2+)</name>
        <dbReference type="ChEBI" id="CHEBI:18420"/>
        <label>2</label>
    </ligand>
</feature>
<dbReference type="Proteomes" id="UP000406184">
    <property type="component" value="Unassembled WGS sequence"/>
</dbReference>
<keyword evidence="19" id="KW-1185">Reference proteome</keyword>
<protein>
    <recommendedName>
        <fullName evidence="13 16">Ferrous iron transport protein B</fullName>
    </recommendedName>
</protein>
<proteinExistence type="inferred from homology"/>
<dbReference type="InterPro" id="IPR027417">
    <property type="entry name" value="P-loop_NTPase"/>
</dbReference>
<feature type="transmembrane region" description="Helical" evidence="16">
    <location>
        <begin position="288"/>
        <end position="312"/>
    </location>
</feature>
<dbReference type="CDD" id="cd01879">
    <property type="entry name" value="FeoB"/>
    <property type="match status" value="1"/>
</dbReference>
<feature type="transmembrane region" description="Helical" evidence="16">
    <location>
        <begin position="648"/>
        <end position="667"/>
    </location>
</feature>